<reference evidence="3" key="1">
    <citation type="journal article" date="2019" name="Int. J. Syst. Evol. Microbiol.">
        <title>The Global Catalogue of Microorganisms (GCM) 10K type strain sequencing project: providing services to taxonomists for standard genome sequencing and annotation.</title>
        <authorList>
            <consortium name="The Broad Institute Genomics Platform"/>
            <consortium name="The Broad Institute Genome Sequencing Center for Infectious Disease"/>
            <person name="Wu L."/>
            <person name="Ma J."/>
        </authorList>
    </citation>
    <scope>NUCLEOTIDE SEQUENCE [LARGE SCALE GENOMIC DNA]</scope>
    <source>
        <strain evidence="3">JCM 14545</strain>
    </source>
</reference>
<dbReference type="EMBL" id="BAAANN010000009">
    <property type="protein sequence ID" value="GAA1956218.1"/>
    <property type="molecule type" value="Genomic_DNA"/>
</dbReference>
<comment type="caution">
    <text evidence="2">The sequence shown here is derived from an EMBL/GenBank/DDBJ whole genome shotgun (WGS) entry which is preliminary data.</text>
</comment>
<organism evidence="2 3">
    <name type="scientific">Amycolatopsis minnesotensis</name>
    <dbReference type="NCBI Taxonomy" id="337894"/>
    <lineage>
        <taxon>Bacteria</taxon>
        <taxon>Bacillati</taxon>
        <taxon>Actinomycetota</taxon>
        <taxon>Actinomycetes</taxon>
        <taxon>Pseudonocardiales</taxon>
        <taxon>Pseudonocardiaceae</taxon>
        <taxon>Amycolatopsis</taxon>
    </lineage>
</organism>
<accession>A0ABP5C3U8</accession>
<evidence type="ECO:0000313" key="2">
    <source>
        <dbReference type="EMBL" id="GAA1956218.1"/>
    </source>
</evidence>
<proteinExistence type="predicted"/>
<gene>
    <name evidence="2" type="ORF">GCM10009754_27600</name>
</gene>
<evidence type="ECO:0000256" key="1">
    <source>
        <dbReference type="SAM" id="MobiDB-lite"/>
    </source>
</evidence>
<sequence length="208" mass="22433">MPGTALADGGPDPLYYVPISTGDLPAPDAGQWQYSSPGPVRTPTADQPGPSPYCWDRARPWTSEKWISTLFTVPVPGNYYSVTSLAWELPSADAARAAAARWNADLASCAERYSPARPVGKFGDEYIVDFKKASTVDGADVYSFNWGHTMYSPPPGAAYDQIVLLARGKYVSFVRSHYFCTGKCAPRAPIAFDKVVAGMNRGLIRAGG</sequence>
<dbReference type="Proteomes" id="UP001501116">
    <property type="component" value="Unassembled WGS sequence"/>
</dbReference>
<name>A0ABP5C3U8_9PSEU</name>
<keyword evidence="3" id="KW-1185">Reference proteome</keyword>
<evidence type="ECO:0008006" key="4">
    <source>
        <dbReference type="Google" id="ProtNLM"/>
    </source>
</evidence>
<evidence type="ECO:0000313" key="3">
    <source>
        <dbReference type="Proteomes" id="UP001501116"/>
    </source>
</evidence>
<protein>
    <recommendedName>
        <fullName evidence="4">PknH-like extracellular domain-containing protein</fullName>
    </recommendedName>
</protein>
<feature type="region of interest" description="Disordered" evidence="1">
    <location>
        <begin position="27"/>
        <end position="53"/>
    </location>
</feature>